<accession>W2TDB3</accession>
<evidence type="ECO:0000313" key="2">
    <source>
        <dbReference type="EMBL" id="ETN79589.1"/>
    </source>
</evidence>
<gene>
    <name evidence="2" type="ORF">NECAME_18098</name>
</gene>
<dbReference type="OrthoDB" id="5805158at2759"/>
<dbReference type="InterPro" id="IPR003677">
    <property type="entry name" value="ANIS5_cation-bd"/>
</dbReference>
<dbReference type="Proteomes" id="UP000053676">
    <property type="component" value="Unassembled WGS sequence"/>
</dbReference>
<dbReference type="EMBL" id="KI659427">
    <property type="protein sequence ID" value="ETN79589.1"/>
    <property type="molecule type" value="Genomic_DNA"/>
</dbReference>
<proteinExistence type="predicted"/>
<dbReference type="AlphaFoldDB" id="W2TDB3"/>
<dbReference type="PANTHER" id="PTHR21593">
    <property type="entry name" value="PRION-LIKE- Q/N-RICH -DOMAIN-BEARING PROTEIN PROTEIN"/>
    <property type="match status" value="1"/>
</dbReference>
<reference evidence="3" key="1">
    <citation type="journal article" date="2014" name="Nat. Genet.">
        <title>Genome of the human hookworm Necator americanus.</title>
        <authorList>
            <person name="Tang Y.T."/>
            <person name="Gao X."/>
            <person name="Rosa B.A."/>
            <person name="Abubucker S."/>
            <person name="Hallsworth-Pepin K."/>
            <person name="Martin J."/>
            <person name="Tyagi R."/>
            <person name="Heizer E."/>
            <person name="Zhang X."/>
            <person name="Bhonagiri-Palsikar V."/>
            <person name="Minx P."/>
            <person name="Warren W.C."/>
            <person name="Wang Q."/>
            <person name="Zhan B."/>
            <person name="Hotez P.J."/>
            <person name="Sternberg P.W."/>
            <person name="Dougall A."/>
            <person name="Gaze S.T."/>
            <person name="Mulvenna J."/>
            <person name="Sotillo J."/>
            <person name="Ranganathan S."/>
            <person name="Rabelo E.M."/>
            <person name="Wilson R.K."/>
            <person name="Felgner P.L."/>
            <person name="Bethony J."/>
            <person name="Hawdon J.M."/>
            <person name="Gasser R.B."/>
            <person name="Loukas A."/>
            <person name="Mitreva M."/>
        </authorList>
    </citation>
    <scope>NUCLEOTIDE SEQUENCE [LARGE SCALE GENOMIC DNA]</scope>
</reference>
<evidence type="ECO:0000259" key="1">
    <source>
        <dbReference type="Pfam" id="PF02520"/>
    </source>
</evidence>
<keyword evidence="3" id="KW-1185">Reference proteome</keyword>
<name>W2TDB3_NECAM</name>
<feature type="domain" description="SXP/RAL-2 family protein Ani s 5-like cation-binding" evidence="1">
    <location>
        <begin position="62"/>
        <end position="154"/>
    </location>
</feature>
<dbReference type="Pfam" id="PF02520">
    <property type="entry name" value="ANIS5_cation-bd"/>
    <property type="match status" value="1"/>
</dbReference>
<protein>
    <recommendedName>
        <fullName evidence="1">SXP/RAL-2 family protein Ani s 5-like cation-binding domain-containing protein</fullName>
    </recommendedName>
</protein>
<organism evidence="2 3">
    <name type="scientific">Necator americanus</name>
    <name type="common">Human hookworm</name>
    <dbReference type="NCBI Taxonomy" id="51031"/>
    <lineage>
        <taxon>Eukaryota</taxon>
        <taxon>Metazoa</taxon>
        <taxon>Ecdysozoa</taxon>
        <taxon>Nematoda</taxon>
        <taxon>Chromadorea</taxon>
        <taxon>Rhabditida</taxon>
        <taxon>Rhabditina</taxon>
        <taxon>Rhabditomorpha</taxon>
        <taxon>Strongyloidea</taxon>
        <taxon>Ancylostomatidae</taxon>
        <taxon>Bunostominae</taxon>
        <taxon>Necator</taxon>
    </lineage>
</organism>
<dbReference type="InterPro" id="IPR052823">
    <property type="entry name" value="SXP/RAL-2_related"/>
</dbReference>
<dbReference type="PANTHER" id="PTHR21593:SF36">
    <property type="entry name" value="DUF148 DOMAIN-CONTAINING PROTEIN-RELATED"/>
    <property type="match status" value="1"/>
</dbReference>
<sequence>MLRNQILRASSPFFTCPLIQVKQSLDVIRSISAVYSIASDCTHQKATNEEHLPSFLRNVTKESRDEFFEVVQNRKIPRRELKENVKKWAQKQEKSVLEDMHKFDASQRARFAEVHKKVNLVINQLPKAHEEVHKIVTNDSLSKEEMFEKFRAIDVDPVVVATLYGIVGAFAQSKEKSHHGSFVYEGLGPLTVLLERIKEGDNMFSEFFFQSVILQNFANLHYAPSAHKFRASAQCSREKEKHEMMRGRLL</sequence>
<dbReference type="KEGG" id="nai:NECAME_18098"/>
<evidence type="ECO:0000313" key="3">
    <source>
        <dbReference type="Proteomes" id="UP000053676"/>
    </source>
</evidence>